<reference evidence="1 2" key="1">
    <citation type="submission" date="2013-12" db="EMBL/GenBank/DDBJ databases">
        <title>NBRP : Genome information of microbial organism related human and environment.</title>
        <authorList>
            <person name="Hattori M."/>
            <person name="Oshima K."/>
            <person name="Inaba H."/>
            <person name="Suda W."/>
            <person name="Sakamoto M."/>
            <person name="Iino T."/>
            <person name="Kitahara M."/>
            <person name="Oshida Y."/>
            <person name="Iida T."/>
            <person name="Kudo T."/>
            <person name="Itoh T."/>
            <person name="Ahmed I."/>
            <person name="Ohkuma M."/>
        </authorList>
    </citation>
    <scope>NUCLEOTIDE SEQUENCE [LARGE SCALE GENOMIC DNA]</scope>
    <source>
        <strain evidence="1 2">JCM 21738</strain>
    </source>
</reference>
<proteinExistence type="predicted"/>
<dbReference type="SUPFAM" id="SSF116965">
    <property type="entry name" value="Hypothetical protein MPN330"/>
    <property type="match status" value="1"/>
</dbReference>
<comment type="caution">
    <text evidence="1">The sequence shown here is derived from an EMBL/GenBank/DDBJ whole genome shotgun (WGS) entry which is preliminary data.</text>
</comment>
<sequence>MIAAGLAKVNIRPYLIKIREYVASEDGHPFLKTMLLNILKEQEYDEELHVYKFGWTEDFNPVNLPELKDYVENSGVIQLLSHEIENDDPVLFENVQRLVERYYFLVYPFKLSVGQAEAWAAACHFVANEYYGFEDPLESFAEIYNSQIEETQQVLDFIRRLEEISYPII</sequence>
<protein>
    <submittedName>
        <fullName evidence="1">TPR repeat protein</fullName>
    </submittedName>
</protein>
<keyword evidence="2" id="KW-1185">Reference proteome</keyword>
<organism evidence="1 2">
    <name type="scientific">Mesobacillus boroniphilus JCM 21738</name>
    <dbReference type="NCBI Taxonomy" id="1294265"/>
    <lineage>
        <taxon>Bacteria</taxon>
        <taxon>Bacillati</taxon>
        <taxon>Bacillota</taxon>
        <taxon>Bacilli</taxon>
        <taxon>Bacillales</taxon>
        <taxon>Bacillaceae</taxon>
        <taxon>Mesobacillus</taxon>
    </lineage>
</organism>
<gene>
    <name evidence="1" type="ORF">JCM21738_671</name>
</gene>
<name>W4RIN7_9BACI</name>
<dbReference type="EMBL" id="BAUW01000004">
    <property type="protein sequence ID" value="GAE43997.1"/>
    <property type="molecule type" value="Genomic_DNA"/>
</dbReference>
<evidence type="ECO:0000313" key="1">
    <source>
        <dbReference type="EMBL" id="GAE43997.1"/>
    </source>
</evidence>
<dbReference type="Proteomes" id="UP000018949">
    <property type="component" value="Unassembled WGS sequence"/>
</dbReference>
<dbReference type="AlphaFoldDB" id="W4RIN7"/>
<evidence type="ECO:0000313" key="2">
    <source>
        <dbReference type="Proteomes" id="UP000018949"/>
    </source>
</evidence>
<dbReference type="eggNOG" id="COG4783">
    <property type="taxonomic scope" value="Bacteria"/>
</dbReference>
<accession>W4RIN7</accession>
<dbReference type="RefSeq" id="WP_243462855.1">
    <property type="nucleotide sequence ID" value="NZ_BAUW01000004.1"/>
</dbReference>